<evidence type="ECO:0000256" key="1">
    <source>
        <dbReference type="SAM" id="Phobius"/>
    </source>
</evidence>
<gene>
    <name evidence="2" type="ORF">JJN12_10670</name>
</gene>
<dbReference type="RefSeq" id="WP_208429666.1">
    <property type="nucleotide sequence ID" value="NZ_JAEPRJ010000001.1"/>
</dbReference>
<feature type="transmembrane region" description="Helical" evidence="1">
    <location>
        <begin position="6"/>
        <end position="26"/>
    </location>
</feature>
<feature type="transmembrane region" description="Helical" evidence="1">
    <location>
        <begin position="220"/>
        <end position="240"/>
    </location>
</feature>
<protein>
    <submittedName>
        <fullName evidence="2">Uncharacterized protein</fullName>
    </submittedName>
</protein>
<organism evidence="2 3">
    <name type="scientific">Catonella massiliensis</name>
    <dbReference type="NCBI Taxonomy" id="2799636"/>
    <lineage>
        <taxon>Bacteria</taxon>
        <taxon>Bacillati</taxon>
        <taxon>Bacillota</taxon>
        <taxon>Clostridia</taxon>
        <taxon>Lachnospirales</taxon>
        <taxon>Lachnospiraceae</taxon>
        <taxon>Catonella</taxon>
    </lineage>
</organism>
<feature type="transmembrane region" description="Helical" evidence="1">
    <location>
        <begin position="173"/>
        <end position="195"/>
    </location>
</feature>
<proteinExistence type="predicted"/>
<keyword evidence="1" id="KW-1133">Transmembrane helix</keyword>
<comment type="caution">
    <text evidence="2">The sequence shown here is derived from an EMBL/GenBank/DDBJ whole genome shotgun (WGS) entry which is preliminary data.</text>
</comment>
<name>A0ABS1J248_9FIRM</name>
<evidence type="ECO:0000313" key="3">
    <source>
        <dbReference type="Proteomes" id="UP000604730"/>
    </source>
</evidence>
<keyword evidence="1" id="KW-0472">Membrane</keyword>
<keyword evidence="3" id="KW-1185">Reference proteome</keyword>
<dbReference type="Proteomes" id="UP000604730">
    <property type="component" value="Unassembled WGS sequence"/>
</dbReference>
<sequence length="241" mass="27382">MDKLKTHLLKVFLPLFIVCIILVAFFRQIGCGSDGEYAFQISEWGAKLKNIYGTDFINKEIIVRDNAVRVDGIRCLYAVNQNEDGLSIYLLLPGGDYLTHNYVGSSFVRFSNSSEYINMAYGEGSVEVSDSTSNGEVQNTEEKEARDKVDEAINSMRHLFASAIMVNLRVVELYKILTVCMILIVIAMTIGYYSYLKPETVYGFYCKLRRKEKYPSDVNLVKRIGFLVIILPPCMLFLLIV</sequence>
<evidence type="ECO:0000313" key="2">
    <source>
        <dbReference type="EMBL" id="MBK5898234.1"/>
    </source>
</evidence>
<accession>A0ABS1J248</accession>
<reference evidence="2 3" key="1">
    <citation type="submission" date="2021-01" db="EMBL/GenBank/DDBJ databases">
        <title>Isolation and description of Catonella massiliensis sp. nov., a novel Catonella species, isolated from a stable periodontitis subject.</title>
        <authorList>
            <person name="Antezack A."/>
            <person name="Boxberger M."/>
            <person name="La Scola B."/>
            <person name="Monnet-Corti V."/>
        </authorList>
    </citation>
    <scope>NUCLEOTIDE SEQUENCE [LARGE SCALE GENOMIC DNA]</scope>
    <source>
        <strain evidence="2 3">Marseille-Q4567</strain>
    </source>
</reference>
<keyword evidence="1" id="KW-0812">Transmembrane</keyword>
<dbReference type="EMBL" id="JAEPRJ010000001">
    <property type="protein sequence ID" value="MBK5898234.1"/>
    <property type="molecule type" value="Genomic_DNA"/>
</dbReference>